<dbReference type="EnsemblPlants" id="AUR62011517-RA">
    <property type="protein sequence ID" value="AUR62011517-RA:cds"/>
    <property type="gene ID" value="AUR62011517"/>
</dbReference>
<evidence type="ECO:0000259" key="1">
    <source>
        <dbReference type="Pfam" id="PF20167"/>
    </source>
</evidence>
<dbReference type="AlphaFoldDB" id="A0A803LEB1"/>
<evidence type="ECO:0000313" key="3">
    <source>
        <dbReference type="Proteomes" id="UP000596660"/>
    </source>
</evidence>
<reference evidence="2" key="2">
    <citation type="submission" date="2021-03" db="UniProtKB">
        <authorList>
            <consortium name="EnsemblPlants"/>
        </authorList>
    </citation>
    <scope>IDENTIFICATION</scope>
</reference>
<feature type="domain" description="Putative plant transposon protein" evidence="1">
    <location>
        <begin position="208"/>
        <end position="379"/>
    </location>
</feature>
<dbReference type="InterPro" id="IPR046796">
    <property type="entry name" value="Transposase_32_dom"/>
</dbReference>
<protein>
    <recommendedName>
        <fullName evidence="1">Putative plant transposon protein domain-containing protein</fullName>
    </recommendedName>
</protein>
<accession>A0A803LEB1</accession>
<proteinExistence type="predicted"/>
<dbReference type="Pfam" id="PF20167">
    <property type="entry name" value="Transposase_32"/>
    <property type="match status" value="1"/>
</dbReference>
<name>A0A803LEB1_CHEQI</name>
<dbReference type="Gramene" id="AUR62011517-RA">
    <property type="protein sequence ID" value="AUR62011517-RA:cds"/>
    <property type="gene ID" value="AUR62011517"/>
</dbReference>
<organism evidence="2 3">
    <name type="scientific">Chenopodium quinoa</name>
    <name type="common">Quinoa</name>
    <dbReference type="NCBI Taxonomy" id="63459"/>
    <lineage>
        <taxon>Eukaryota</taxon>
        <taxon>Viridiplantae</taxon>
        <taxon>Streptophyta</taxon>
        <taxon>Embryophyta</taxon>
        <taxon>Tracheophyta</taxon>
        <taxon>Spermatophyta</taxon>
        <taxon>Magnoliopsida</taxon>
        <taxon>eudicotyledons</taxon>
        <taxon>Gunneridae</taxon>
        <taxon>Pentapetalae</taxon>
        <taxon>Caryophyllales</taxon>
        <taxon>Chenopodiaceae</taxon>
        <taxon>Chenopodioideae</taxon>
        <taxon>Atripliceae</taxon>
        <taxon>Chenopodium</taxon>
    </lineage>
</organism>
<reference evidence="2" key="1">
    <citation type="journal article" date="2017" name="Nature">
        <title>The genome of Chenopodium quinoa.</title>
        <authorList>
            <person name="Jarvis D.E."/>
            <person name="Ho Y.S."/>
            <person name="Lightfoot D.J."/>
            <person name="Schmoeckel S.M."/>
            <person name="Li B."/>
            <person name="Borm T.J.A."/>
            <person name="Ohyanagi H."/>
            <person name="Mineta K."/>
            <person name="Michell C.T."/>
            <person name="Saber N."/>
            <person name="Kharbatia N.M."/>
            <person name="Rupper R.R."/>
            <person name="Sharp A.R."/>
            <person name="Dally N."/>
            <person name="Boughton B.A."/>
            <person name="Woo Y.H."/>
            <person name="Gao G."/>
            <person name="Schijlen E.G.W.M."/>
            <person name="Guo X."/>
            <person name="Momin A.A."/>
            <person name="Negrao S."/>
            <person name="Al-Babili S."/>
            <person name="Gehring C."/>
            <person name="Roessner U."/>
            <person name="Jung C."/>
            <person name="Murphy K."/>
            <person name="Arold S.T."/>
            <person name="Gojobori T."/>
            <person name="van der Linden C.G."/>
            <person name="van Loo E.N."/>
            <person name="Jellen E.N."/>
            <person name="Maughan P.J."/>
            <person name="Tester M."/>
        </authorList>
    </citation>
    <scope>NUCLEOTIDE SEQUENCE [LARGE SCALE GENOMIC DNA]</scope>
    <source>
        <strain evidence="2">cv. PI 614886</strain>
    </source>
</reference>
<evidence type="ECO:0000313" key="2">
    <source>
        <dbReference type="EnsemblPlants" id="AUR62011517-RA:cds"/>
    </source>
</evidence>
<sequence>MDNYWSVETILHEECMNAYEETVLDNNEFEGLTICSDEDDFYNADVLLEEEYNWAENAGYMSEYTNINHGDNQTTGNHNESIHTNHIEGNTFATEGNRTMETQKAAFIANFQESSGTKTGWGAVIVAELVALVVADFSSSQIPTPSVPVNPSAEVTSSFPSSWFRNNTSHGKGKDGFHSWKLCFSELMDIEFISSAQSHSLKVFRESNMFKLSSVSDVAYPRLTRLFYINMVVKRSCGEITLDTLVKGREISLNSSILAQILGTSPDFSRDSHPSRLECVTQAKEQQFLLPNLSSSHQLTHFSLRLEPKILFTYLVRCIVPRTNSRELLTDQTLDILFLLFNGYDLDFPFLILNHMVHCFSSSRLMPLPYANLLPKIFQFFNISLENEEVERIQSPKVGLDFLPKSAFCVSRWLLESFALTLLQRKLLPYPPLCLRGKALLTLPYPLLA</sequence>
<dbReference type="Proteomes" id="UP000596660">
    <property type="component" value="Unplaced"/>
</dbReference>
<keyword evidence="3" id="KW-1185">Reference proteome</keyword>